<dbReference type="InterPro" id="IPR015867">
    <property type="entry name" value="N-reg_PII/ATP_PRibTrfase_C"/>
</dbReference>
<dbReference type="Gene3D" id="3.30.70.120">
    <property type="match status" value="1"/>
</dbReference>
<dbReference type="InterPro" id="IPR011322">
    <property type="entry name" value="N-reg_PII-like_a/b"/>
</dbReference>
<dbReference type="OrthoDB" id="5120209at2"/>
<keyword evidence="2" id="KW-1185">Reference proteome</keyword>
<dbReference type="PROSITE" id="PS51343">
    <property type="entry name" value="PII_GLNB_DOM"/>
    <property type="match status" value="1"/>
</dbReference>
<comment type="caution">
    <text evidence="1">The sequence shown here is derived from an EMBL/GenBank/DDBJ whole genome shotgun (WGS) entry which is preliminary data.</text>
</comment>
<dbReference type="Proteomes" id="UP000240739">
    <property type="component" value="Unassembled WGS sequence"/>
</dbReference>
<sequence>MSTPTALTPMTKVEVVLRGADVPSAVELLRAAGATGYTSINGVSGFGHDGYHGGRLLFNDTDALSLLIAVMPDDRAHAAIAGLRELFEDRPGVLFVSPTAVCRSEHFTAPA</sequence>
<dbReference type="Pfam" id="PF00543">
    <property type="entry name" value="P-II"/>
    <property type="match status" value="1"/>
</dbReference>
<name>A0A2T4UHB0_9ACTN</name>
<dbReference type="SUPFAM" id="SSF54913">
    <property type="entry name" value="GlnB-like"/>
    <property type="match status" value="1"/>
</dbReference>
<protein>
    <submittedName>
        <fullName evidence="1">Transcriptional regulator</fullName>
    </submittedName>
</protein>
<dbReference type="GO" id="GO:0030234">
    <property type="term" value="F:enzyme regulator activity"/>
    <property type="evidence" value="ECO:0007669"/>
    <property type="project" value="InterPro"/>
</dbReference>
<dbReference type="InterPro" id="IPR002187">
    <property type="entry name" value="N-reg_PII"/>
</dbReference>
<evidence type="ECO:0000313" key="1">
    <source>
        <dbReference type="EMBL" id="PTL58585.1"/>
    </source>
</evidence>
<dbReference type="GO" id="GO:0006808">
    <property type="term" value="P:regulation of nitrogen utilization"/>
    <property type="evidence" value="ECO:0007669"/>
    <property type="project" value="InterPro"/>
</dbReference>
<proteinExistence type="predicted"/>
<organism evidence="1 2">
    <name type="scientific">Paraconexibacter algicola</name>
    <dbReference type="NCBI Taxonomy" id="2133960"/>
    <lineage>
        <taxon>Bacteria</taxon>
        <taxon>Bacillati</taxon>
        <taxon>Actinomycetota</taxon>
        <taxon>Thermoleophilia</taxon>
        <taxon>Solirubrobacterales</taxon>
        <taxon>Paraconexibacteraceae</taxon>
        <taxon>Paraconexibacter</taxon>
    </lineage>
</organism>
<dbReference type="EMBL" id="PYYB01000001">
    <property type="protein sequence ID" value="PTL58585.1"/>
    <property type="molecule type" value="Genomic_DNA"/>
</dbReference>
<reference evidence="1 2" key="1">
    <citation type="submission" date="2018-03" db="EMBL/GenBank/DDBJ databases">
        <title>Aquarubrobacter algicola gen. nov., sp. nov., a novel actinobacterium isolated from shallow eutrophic lake during the end of cyanobacterial harmful algal blooms.</title>
        <authorList>
            <person name="Chun S.J."/>
        </authorList>
    </citation>
    <scope>NUCLEOTIDE SEQUENCE [LARGE SCALE GENOMIC DNA]</scope>
    <source>
        <strain evidence="1 2">Seoho-28</strain>
    </source>
</reference>
<dbReference type="AlphaFoldDB" id="A0A2T4UHB0"/>
<gene>
    <name evidence="1" type="ORF">C7Y72_02380</name>
</gene>
<evidence type="ECO:0000313" key="2">
    <source>
        <dbReference type="Proteomes" id="UP000240739"/>
    </source>
</evidence>
<accession>A0A2T4UHB0</accession>
<dbReference type="RefSeq" id="WP_107567023.1">
    <property type="nucleotide sequence ID" value="NZ_PYYB01000001.1"/>
</dbReference>